<dbReference type="AlphaFoldDB" id="A0AAU9LHZ7"/>
<evidence type="ECO:0000256" key="6">
    <source>
        <dbReference type="SAM" id="MobiDB-lite"/>
    </source>
</evidence>
<dbReference type="GO" id="GO:0005737">
    <property type="term" value="C:cytoplasm"/>
    <property type="evidence" value="ECO:0007669"/>
    <property type="project" value="UniProtKB-SubCell"/>
</dbReference>
<feature type="domain" description="PDZ" evidence="8">
    <location>
        <begin position="616"/>
        <end position="698"/>
    </location>
</feature>
<dbReference type="Gene3D" id="2.20.70.10">
    <property type="match status" value="1"/>
</dbReference>
<feature type="compositionally biased region" description="Polar residues" evidence="6">
    <location>
        <begin position="565"/>
        <end position="575"/>
    </location>
</feature>
<protein>
    <recommendedName>
        <fullName evidence="11">WW domain-containing protein</fullName>
    </recommendedName>
</protein>
<dbReference type="InterPro" id="IPR036020">
    <property type="entry name" value="WW_dom_sf"/>
</dbReference>
<dbReference type="GO" id="GO:0003713">
    <property type="term" value="F:transcription coactivator activity"/>
    <property type="evidence" value="ECO:0007669"/>
    <property type="project" value="TreeGrafter"/>
</dbReference>
<dbReference type="Proteomes" id="UP001160483">
    <property type="component" value="Unassembled WGS sequence"/>
</dbReference>
<evidence type="ECO:0000313" key="10">
    <source>
        <dbReference type="Proteomes" id="UP001160483"/>
    </source>
</evidence>
<dbReference type="SMART" id="SM00228">
    <property type="entry name" value="PDZ"/>
    <property type="match status" value="1"/>
</dbReference>
<feature type="domain" description="WW" evidence="7">
    <location>
        <begin position="526"/>
        <end position="559"/>
    </location>
</feature>
<accession>A0AAU9LHZ7</accession>
<gene>
    <name evidence="9" type="ORF">PBS003_LOCUS9071</name>
</gene>
<evidence type="ECO:0000256" key="3">
    <source>
        <dbReference type="ARBA" id="ARBA00022490"/>
    </source>
</evidence>
<dbReference type="PROSITE" id="PS50020">
    <property type="entry name" value="WW_DOMAIN_2"/>
    <property type="match status" value="1"/>
</dbReference>
<evidence type="ECO:0000256" key="5">
    <source>
        <dbReference type="SAM" id="Coils"/>
    </source>
</evidence>
<dbReference type="PANTHER" id="PTHR17616">
    <property type="entry name" value="YES-ASSOCIATED PROTEIN YAP1 FAMILY MEMBER"/>
    <property type="match status" value="1"/>
</dbReference>
<keyword evidence="5" id="KW-0175">Coiled coil</keyword>
<evidence type="ECO:0008006" key="11">
    <source>
        <dbReference type="Google" id="ProtNLM"/>
    </source>
</evidence>
<dbReference type="InterPro" id="IPR001478">
    <property type="entry name" value="PDZ"/>
</dbReference>
<dbReference type="GO" id="GO:0045944">
    <property type="term" value="P:positive regulation of transcription by RNA polymerase II"/>
    <property type="evidence" value="ECO:0007669"/>
    <property type="project" value="TreeGrafter"/>
</dbReference>
<organism evidence="9 10">
    <name type="scientific">Peronospora belbahrii</name>
    <dbReference type="NCBI Taxonomy" id="622444"/>
    <lineage>
        <taxon>Eukaryota</taxon>
        <taxon>Sar</taxon>
        <taxon>Stramenopiles</taxon>
        <taxon>Oomycota</taxon>
        <taxon>Peronosporomycetes</taxon>
        <taxon>Peronosporales</taxon>
        <taxon>Peronosporaceae</taxon>
        <taxon>Peronospora</taxon>
    </lineage>
</organism>
<feature type="region of interest" description="Disordered" evidence="6">
    <location>
        <begin position="1"/>
        <end position="25"/>
    </location>
</feature>
<evidence type="ECO:0000259" key="7">
    <source>
        <dbReference type="PROSITE" id="PS50020"/>
    </source>
</evidence>
<comment type="caution">
    <text evidence="9">The sequence shown here is derived from an EMBL/GenBank/DDBJ whole genome shotgun (WGS) entry which is preliminary data.</text>
</comment>
<feature type="region of interest" description="Disordered" evidence="6">
    <location>
        <begin position="565"/>
        <end position="601"/>
    </location>
</feature>
<evidence type="ECO:0000259" key="8">
    <source>
        <dbReference type="PROSITE" id="PS50106"/>
    </source>
</evidence>
<proteinExistence type="predicted"/>
<dbReference type="EMBL" id="CAKKTJ010000334">
    <property type="protein sequence ID" value="CAH0482477.1"/>
    <property type="molecule type" value="Genomic_DNA"/>
</dbReference>
<dbReference type="PROSITE" id="PS01159">
    <property type="entry name" value="WW_DOMAIN_1"/>
    <property type="match status" value="1"/>
</dbReference>
<sequence>MTRTEAFAPQREASYGYRSSASSLSSSTSSCLKISASLPPLPLAATPNSIDINSVESESDLIHGKSDETTFSSTLYNNVIRSEHQLINRGRVLLQAYQRQKKELDQFREYDSREVSLNRPSFVSKIPSMVDSHEEYSTIEYSSPKKQVAGHVSVINAPSIDTNMKEILPPSSPASGNIVCGLSTSSIGSPFLLKLKTNQQSLSGDKSEKRWKKFIQLLQTNEQTLDMIDAQLAAIWAELVLNNEQVTGCQALVDTLSQIASQLLLQKREAAIAIAKLVEVLGSRVFLSGKMTDDAVAFVSNQLRLELETSQVLVDRVKSEMTACRKGSEVVGLGKNRINALLRQQLQENEQLLQTSRAAVANLKDQLTLQKQISGNIQTQLERVLEVKLREIDAMCSDVDLPTDYERIKTVEGVVCYRRKGSDDSYEIEDPRVHIALKMRSVRPLATASARAFDREAISAHYGNASSGKIHRFRGVSVIARDSAARDNVICRSFSTPHIPHDSNVLDDTLVPPDDGRKHAIQDFSTPLPDGWEMRVTLSGAVFFFNKHTTATTWTDPRLLDSVSTSSSADYNSSHPMPLSRDLRATTSESRPSISVSNTLNSEQLASKQGKDGVQFIDVVFEDCGPIGIHFQANVPDSGATVRSLLPDMAAAKMNILEPYDELVAVNKNSVDSAPFCHVMLLLQGGLRPLTLTFKRDLKCLRRSMSPIRASQSSDVVAVVVGGNDIPDTTHPDEDEEVVIDEGTVVDLEQLRVPIATGHISTASGANDGEGMNVADVIITNIFSLFWKPPETTGEEVETV</sequence>
<dbReference type="GO" id="GO:0035329">
    <property type="term" value="P:hippo signaling"/>
    <property type="evidence" value="ECO:0007669"/>
    <property type="project" value="TreeGrafter"/>
</dbReference>
<dbReference type="GO" id="GO:0005634">
    <property type="term" value="C:nucleus"/>
    <property type="evidence" value="ECO:0007669"/>
    <property type="project" value="UniProtKB-SubCell"/>
</dbReference>
<comment type="subcellular location">
    <subcellularLocation>
        <location evidence="2">Cytoplasm</location>
    </subcellularLocation>
    <subcellularLocation>
        <location evidence="1">Nucleus</location>
    </subcellularLocation>
</comment>
<dbReference type="InterPro" id="IPR051583">
    <property type="entry name" value="YAP1"/>
</dbReference>
<dbReference type="PROSITE" id="PS51257">
    <property type="entry name" value="PROKAR_LIPOPROTEIN"/>
    <property type="match status" value="1"/>
</dbReference>
<dbReference type="InterPro" id="IPR036034">
    <property type="entry name" value="PDZ_sf"/>
</dbReference>
<dbReference type="PROSITE" id="PS50106">
    <property type="entry name" value="PDZ"/>
    <property type="match status" value="1"/>
</dbReference>
<keyword evidence="3" id="KW-0963">Cytoplasm</keyword>
<reference evidence="9" key="1">
    <citation type="submission" date="2021-11" db="EMBL/GenBank/DDBJ databases">
        <authorList>
            <person name="Islam A."/>
            <person name="Islam S."/>
            <person name="Flora M.S."/>
            <person name="Rahman M."/>
            <person name="Ziaur R.M."/>
            <person name="Epstein J.H."/>
            <person name="Hassan M."/>
            <person name="Klassen M."/>
            <person name="Woodard K."/>
            <person name="Webb A."/>
            <person name="Webby R.J."/>
            <person name="El Zowalaty M.E."/>
        </authorList>
    </citation>
    <scope>NUCLEOTIDE SEQUENCE</scope>
    <source>
        <strain evidence="9">Pbs3</strain>
    </source>
</reference>
<feature type="coiled-coil region" evidence="5">
    <location>
        <begin position="335"/>
        <end position="366"/>
    </location>
</feature>
<dbReference type="Gene3D" id="2.30.42.10">
    <property type="match status" value="1"/>
</dbReference>
<dbReference type="Pfam" id="PF00397">
    <property type="entry name" value="WW"/>
    <property type="match status" value="1"/>
</dbReference>
<dbReference type="PANTHER" id="PTHR17616:SF8">
    <property type="entry name" value="TRANSCRIPTIONAL COACTIVATOR YORKIE"/>
    <property type="match status" value="1"/>
</dbReference>
<evidence type="ECO:0000256" key="4">
    <source>
        <dbReference type="ARBA" id="ARBA00023242"/>
    </source>
</evidence>
<keyword evidence="4" id="KW-0539">Nucleus</keyword>
<dbReference type="SUPFAM" id="SSF50156">
    <property type="entry name" value="PDZ domain-like"/>
    <property type="match status" value="1"/>
</dbReference>
<feature type="compositionally biased region" description="Polar residues" evidence="6">
    <location>
        <begin position="585"/>
        <end position="601"/>
    </location>
</feature>
<dbReference type="CDD" id="cd00201">
    <property type="entry name" value="WW"/>
    <property type="match status" value="1"/>
</dbReference>
<dbReference type="InterPro" id="IPR001202">
    <property type="entry name" value="WW_dom"/>
</dbReference>
<evidence type="ECO:0000313" key="9">
    <source>
        <dbReference type="EMBL" id="CAH0482477.1"/>
    </source>
</evidence>
<evidence type="ECO:0000256" key="1">
    <source>
        <dbReference type="ARBA" id="ARBA00004123"/>
    </source>
</evidence>
<dbReference type="SMART" id="SM00456">
    <property type="entry name" value="WW"/>
    <property type="match status" value="1"/>
</dbReference>
<name>A0AAU9LHZ7_9STRA</name>
<dbReference type="SUPFAM" id="SSF51045">
    <property type="entry name" value="WW domain"/>
    <property type="match status" value="1"/>
</dbReference>
<evidence type="ECO:0000256" key="2">
    <source>
        <dbReference type="ARBA" id="ARBA00004496"/>
    </source>
</evidence>